<dbReference type="OrthoDB" id="445886at2759"/>
<evidence type="ECO:0000313" key="5">
    <source>
        <dbReference type="Proteomes" id="UP000221165"/>
    </source>
</evidence>
<comment type="caution">
    <text evidence="4">The sequence shown here is derived from an EMBL/GenBank/DDBJ whole genome shotgun (WGS) entry which is preliminary data.</text>
</comment>
<dbReference type="EMBL" id="MIGC01004331">
    <property type="protein sequence ID" value="PHJ18198.1"/>
    <property type="molecule type" value="Genomic_DNA"/>
</dbReference>
<gene>
    <name evidence="4" type="ORF">CSUI_007977</name>
</gene>
<feature type="domain" description="Cation-transporting P-type ATPase N-terminal" evidence="3">
    <location>
        <begin position="92"/>
        <end position="166"/>
    </location>
</feature>
<keyword evidence="2" id="KW-1133">Transmembrane helix</keyword>
<dbReference type="GeneID" id="94431329"/>
<dbReference type="Gene3D" id="2.70.150.10">
    <property type="entry name" value="Calcium-transporting ATPase, cytoplasmic transduction domain A"/>
    <property type="match status" value="1"/>
</dbReference>
<feature type="transmembrane region" description="Helical" evidence="2">
    <location>
        <begin position="179"/>
        <end position="198"/>
    </location>
</feature>
<dbReference type="AlphaFoldDB" id="A0A2C6KNL1"/>
<feature type="region of interest" description="Disordered" evidence="1">
    <location>
        <begin position="1"/>
        <end position="81"/>
    </location>
</feature>
<dbReference type="InterPro" id="IPR004014">
    <property type="entry name" value="ATPase_P-typ_cation-transptr_N"/>
</dbReference>
<evidence type="ECO:0000256" key="1">
    <source>
        <dbReference type="SAM" id="MobiDB-lite"/>
    </source>
</evidence>
<evidence type="ECO:0000256" key="2">
    <source>
        <dbReference type="SAM" id="Phobius"/>
    </source>
</evidence>
<feature type="compositionally biased region" description="Low complexity" evidence="1">
    <location>
        <begin position="8"/>
        <end position="37"/>
    </location>
</feature>
<dbReference type="PANTHER" id="PTHR42861">
    <property type="entry name" value="CALCIUM-TRANSPORTING ATPASE"/>
    <property type="match status" value="1"/>
</dbReference>
<dbReference type="Gene3D" id="1.20.1110.10">
    <property type="entry name" value="Calcium-transporting ATPase, transmembrane domain"/>
    <property type="match status" value="1"/>
</dbReference>
<evidence type="ECO:0000313" key="4">
    <source>
        <dbReference type="EMBL" id="PHJ18198.1"/>
    </source>
</evidence>
<accession>A0A2C6KNL1</accession>
<organism evidence="4 5">
    <name type="scientific">Cystoisospora suis</name>
    <dbReference type="NCBI Taxonomy" id="483139"/>
    <lineage>
        <taxon>Eukaryota</taxon>
        <taxon>Sar</taxon>
        <taxon>Alveolata</taxon>
        <taxon>Apicomplexa</taxon>
        <taxon>Conoidasida</taxon>
        <taxon>Coccidia</taxon>
        <taxon>Eucoccidiorida</taxon>
        <taxon>Eimeriorina</taxon>
        <taxon>Sarcocystidae</taxon>
        <taxon>Cystoisospora</taxon>
    </lineage>
</organism>
<protein>
    <submittedName>
        <fullName evidence="4">Sarco endoplasmic reticulum ca2+-atpase</fullName>
    </submittedName>
</protein>
<sequence length="199" mass="21169">MENPSPHSTAKSGISPSSSTTSHSNSTINTPTTSASSKTFNTGGGDSGKDASSHQHRRSPASDCGTVSSSPEPLAGTCKKDGRYPTLKMLTNAHVCDVDQVLEKLKVSSKRGLSDGEASERLHFFGKNELQHEPGKSIFQLILEQFQDLLVRILLLAAVVSFVLALFEGDAHAEGITAFIEPLVILVILILNAAVGVWQ</sequence>
<reference evidence="4 5" key="1">
    <citation type="journal article" date="2017" name="Int. J. Parasitol.">
        <title>The genome of the protozoan parasite Cystoisospora suis and a reverse vaccinology approach to identify vaccine candidates.</title>
        <authorList>
            <person name="Palmieri N."/>
            <person name="Shrestha A."/>
            <person name="Ruttkowski B."/>
            <person name="Beck T."/>
            <person name="Vogl C."/>
            <person name="Tomley F."/>
            <person name="Blake D.P."/>
            <person name="Joachim A."/>
        </authorList>
    </citation>
    <scope>NUCLEOTIDE SEQUENCE [LARGE SCALE GENOMIC DNA]</scope>
    <source>
        <strain evidence="4 5">Wien I</strain>
    </source>
</reference>
<dbReference type="Proteomes" id="UP000221165">
    <property type="component" value="Unassembled WGS sequence"/>
</dbReference>
<dbReference type="RefSeq" id="XP_067919907.1">
    <property type="nucleotide sequence ID" value="XM_068068118.1"/>
</dbReference>
<keyword evidence="5" id="KW-1185">Reference proteome</keyword>
<evidence type="ECO:0000259" key="3">
    <source>
        <dbReference type="SMART" id="SM00831"/>
    </source>
</evidence>
<keyword evidence="2" id="KW-0812">Transmembrane</keyword>
<dbReference type="SMART" id="SM00831">
    <property type="entry name" value="Cation_ATPase_N"/>
    <property type="match status" value="1"/>
</dbReference>
<proteinExistence type="predicted"/>
<name>A0A2C6KNL1_9APIC</name>
<dbReference type="SUPFAM" id="SSF81665">
    <property type="entry name" value="Calcium ATPase, transmembrane domain M"/>
    <property type="match status" value="1"/>
</dbReference>
<dbReference type="InterPro" id="IPR023298">
    <property type="entry name" value="ATPase_P-typ_TM_dom_sf"/>
</dbReference>
<feature type="non-terminal residue" evidence="4">
    <location>
        <position position="199"/>
    </location>
</feature>
<dbReference type="VEuPathDB" id="ToxoDB:CSUI_007977"/>
<keyword evidence="2" id="KW-0472">Membrane</keyword>
<feature type="transmembrane region" description="Helical" evidence="2">
    <location>
        <begin position="149"/>
        <end position="167"/>
    </location>
</feature>
<dbReference type="Pfam" id="PF00690">
    <property type="entry name" value="Cation_ATPase_N"/>
    <property type="match status" value="1"/>
</dbReference>